<reference evidence="1" key="1">
    <citation type="submission" date="2022-08" db="EMBL/GenBank/DDBJ databases">
        <title>Genome Sequence of the sulphate-reducing bacterium, Pseudodesulfovibrio portus JCM14722.</title>
        <authorList>
            <person name="Kondo R."/>
            <person name="Kataoka T."/>
        </authorList>
    </citation>
    <scope>NUCLEOTIDE SEQUENCE</scope>
    <source>
        <strain evidence="1">JCM 14722</strain>
    </source>
</reference>
<accession>A0ABM8APX1</accession>
<dbReference type="EMBL" id="AP026708">
    <property type="protein sequence ID" value="BDQ33409.1"/>
    <property type="molecule type" value="Genomic_DNA"/>
</dbReference>
<protein>
    <submittedName>
        <fullName evidence="1">Uncharacterized protein</fullName>
    </submittedName>
</protein>
<keyword evidence="2" id="KW-1185">Reference proteome</keyword>
<evidence type="ECO:0000313" key="2">
    <source>
        <dbReference type="Proteomes" id="UP001061361"/>
    </source>
</evidence>
<sequence>MPGKDRHIRIAGDAFHPLELIVDQRLEGDDAEYADSLGLCSQDIAYCRKKRRLGFSSCCRGGNDDIPIAIENGTYRLFLDIPKAGPPLLPYPSLNGRVKECEAPRF</sequence>
<organism evidence="1 2">
    <name type="scientific">Pseudodesulfovibrio portus</name>
    <dbReference type="NCBI Taxonomy" id="231439"/>
    <lineage>
        <taxon>Bacteria</taxon>
        <taxon>Pseudomonadati</taxon>
        <taxon>Thermodesulfobacteriota</taxon>
        <taxon>Desulfovibrionia</taxon>
        <taxon>Desulfovibrionales</taxon>
        <taxon>Desulfovibrionaceae</taxon>
    </lineage>
</organism>
<gene>
    <name evidence="1" type="ORF">JCM14722_09510</name>
</gene>
<proteinExistence type="predicted"/>
<evidence type="ECO:0000313" key="1">
    <source>
        <dbReference type="EMBL" id="BDQ33409.1"/>
    </source>
</evidence>
<dbReference type="Proteomes" id="UP001061361">
    <property type="component" value="Chromosome"/>
</dbReference>
<name>A0ABM8APX1_9BACT</name>